<proteinExistence type="predicted"/>
<dbReference type="Pfam" id="PF11387">
    <property type="entry name" value="DUF2795"/>
    <property type="match status" value="1"/>
</dbReference>
<name>A0ABS3W282_MICEH</name>
<accession>A0ABS3W282</accession>
<gene>
    <name evidence="1" type="ORF">GSF22_32650</name>
</gene>
<comment type="caution">
    <text evidence="1">The sequence shown here is derived from an EMBL/GenBank/DDBJ whole genome shotgun (WGS) entry which is preliminary data.</text>
</comment>
<dbReference type="InterPro" id="IPR021527">
    <property type="entry name" value="DUF2795"/>
</dbReference>
<sequence length="64" mass="6895">MSVTGVQLQEFLGGLDYPVSRDDLLRRAQEAGAGTPLLQSLRTLPVAEFGSPEELVEALRELPG</sequence>
<keyword evidence="2" id="KW-1185">Reference proteome</keyword>
<evidence type="ECO:0000313" key="1">
    <source>
        <dbReference type="EMBL" id="MBO4210708.1"/>
    </source>
</evidence>
<reference evidence="1 2" key="1">
    <citation type="submission" date="2019-12" db="EMBL/GenBank/DDBJ databases">
        <title>Whole genome sequencing of endophytic Actinobacterium Micromonospora sp. MPMI6T.</title>
        <authorList>
            <person name="Evv R."/>
            <person name="Podile A.R."/>
        </authorList>
    </citation>
    <scope>NUCLEOTIDE SEQUENCE [LARGE SCALE GENOMIC DNA]</scope>
    <source>
        <strain evidence="1 2">MPMI6</strain>
    </source>
</reference>
<dbReference type="RefSeq" id="WP_208817780.1">
    <property type="nucleotide sequence ID" value="NZ_WVUH01000564.1"/>
</dbReference>
<dbReference type="Proteomes" id="UP000823521">
    <property type="component" value="Unassembled WGS sequence"/>
</dbReference>
<organism evidence="1 2">
    <name type="scientific">Micromonospora echinofusca</name>
    <dbReference type="NCBI Taxonomy" id="47858"/>
    <lineage>
        <taxon>Bacteria</taxon>
        <taxon>Bacillati</taxon>
        <taxon>Actinomycetota</taxon>
        <taxon>Actinomycetes</taxon>
        <taxon>Micromonosporales</taxon>
        <taxon>Micromonosporaceae</taxon>
        <taxon>Micromonospora</taxon>
    </lineage>
</organism>
<dbReference type="EMBL" id="WVUH01000564">
    <property type="protein sequence ID" value="MBO4210708.1"/>
    <property type="molecule type" value="Genomic_DNA"/>
</dbReference>
<protein>
    <submittedName>
        <fullName evidence="1">DUF2795 domain-containing protein</fullName>
    </submittedName>
</protein>
<evidence type="ECO:0000313" key="2">
    <source>
        <dbReference type="Proteomes" id="UP000823521"/>
    </source>
</evidence>